<comment type="caution">
    <text evidence="6">The sequence shown here is derived from an EMBL/GenBank/DDBJ whole genome shotgun (WGS) entry which is preliminary data.</text>
</comment>
<feature type="transmembrane region" description="Helical" evidence="5">
    <location>
        <begin position="35"/>
        <end position="54"/>
    </location>
</feature>
<feature type="transmembrane region" description="Helical" evidence="5">
    <location>
        <begin position="288"/>
        <end position="308"/>
    </location>
</feature>
<gene>
    <name evidence="6" type="ORF">SSA02_18780</name>
</gene>
<feature type="transmembrane region" description="Helical" evidence="5">
    <location>
        <begin position="233"/>
        <end position="250"/>
    </location>
</feature>
<dbReference type="Proteomes" id="UP000321405">
    <property type="component" value="Unassembled WGS sequence"/>
</dbReference>
<feature type="transmembrane region" description="Helical" evidence="5">
    <location>
        <begin position="128"/>
        <end position="151"/>
    </location>
</feature>
<dbReference type="CDD" id="cd17393">
    <property type="entry name" value="MFS_MosC_like"/>
    <property type="match status" value="1"/>
</dbReference>
<protein>
    <submittedName>
        <fullName evidence="6">Putative MFS-type transporter</fullName>
    </submittedName>
</protein>
<comment type="subcellular location">
    <subcellularLocation>
        <location evidence="1">Membrane</location>
        <topology evidence="1">Multi-pass membrane protein</topology>
    </subcellularLocation>
</comment>
<dbReference type="Pfam" id="PF07690">
    <property type="entry name" value="MFS_1"/>
    <property type="match status" value="1"/>
</dbReference>
<feature type="transmembrane region" description="Helical" evidence="5">
    <location>
        <begin position="349"/>
        <end position="368"/>
    </location>
</feature>
<dbReference type="SUPFAM" id="SSF103473">
    <property type="entry name" value="MFS general substrate transporter"/>
    <property type="match status" value="1"/>
</dbReference>
<accession>A0A511BR22</accession>
<evidence type="ECO:0000313" key="7">
    <source>
        <dbReference type="Proteomes" id="UP000321405"/>
    </source>
</evidence>
<keyword evidence="7" id="KW-1185">Reference proteome</keyword>
<feature type="transmembrane region" description="Helical" evidence="5">
    <location>
        <begin position="320"/>
        <end position="343"/>
    </location>
</feature>
<keyword evidence="3 5" id="KW-1133">Transmembrane helix</keyword>
<feature type="transmembrane region" description="Helical" evidence="5">
    <location>
        <begin position="90"/>
        <end position="116"/>
    </location>
</feature>
<organism evidence="6 7">
    <name type="scientific">Swaminathania salitolerans</name>
    <dbReference type="NCBI Taxonomy" id="182838"/>
    <lineage>
        <taxon>Bacteria</taxon>
        <taxon>Pseudomonadati</taxon>
        <taxon>Pseudomonadota</taxon>
        <taxon>Alphaproteobacteria</taxon>
        <taxon>Acetobacterales</taxon>
        <taxon>Acetobacteraceae</taxon>
        <taxon>Swaminathania</taxon>
    </lineage>
</organism>
<feature type="transmembrane region" description="Helical" evidence="5">
    <location>
        <begin position="66"/>
        <end position="84"/>
    </location>
</feature>
<feature type="transmembrane region" description="Helical" evidence="5">
    <location>
        <begin position="157"/>
        <end position="176"/>
    </location>
</feature>
<evidence type="ECO:0000256" key="4">
    <source>
        <dbReference type="ARBA" id="ARBA00023136"/>
    </source>
</evidence>
<evidence type="ECO:0000313" key="6">
    <source>
        <dbReference type="EMBL" id="GEL02715.1"/>
    </source>
</evidence>
<reference evidence="6 7" key="1">
    <citation type="submission" date="2019-07" db="EMBL/GenBank/DDBJ databases">
        <title>Whole genome shotgun sequence of Swaminathania salitolerans NBRC 104436.</title>
        <authorList>
            <person name="Hosoyama A."/>
            <person name="Uohara A."/>
            <person name="Ohji S."/>
            <person name="Ichikawa N."/>
        </authorList>
    </citation>
    <scope>NUCLEOTIDE SEQUENCE [LARGE SCALE GENOMIC DNA]</scope>
    <source>
        <strain evidence="6 7">NBRC 104436</strain>
    </source>
</reference>
<dbReference type="InterPro" id="IPR036259">
    <property type="entry name" value="MFS_trans_sf"/>
</dbReference>
<proteinExistence type="predicted"/>
<name>A0A511BR22_9PROT</name>
<dbReference type="GO" id="GO:0016020">
    <property type="term" value="C:membrane"/>
    <property type="evidence" value="ECO:0007669"/>
    <property type="project" value="UniProtKB-SubCell"/>
</dbReference>
<dbReference type="EMBL" id="BJVC01000004">
    <property type="protein sequence ID" value="GEL02715.1"/>
    <property type="molecule type" value="Genomic_DNA"/>
</dbReference>
<dbReference type="AlphaFoldDB" id="A0A511BR22"/>
<feature type="transmembrane region" description="Helical" evidence="5">
    <location>
        <begin position="188"/>
        <end position="213"/>
    </location>
</feature>
<evidence type="ECO:0000256" key="1">
    <source>
        <dbReference type="ARBA" id="ARBA00004141"/>
    </source>
</evidence>
<sequence length="369" mass="37934">MQNSTRCVFFLTGLVFALWSCLVPGVKDHARLDDGGLGLMLLCLGVGSLLGMPLAGMMVARYGCRIVALSGLGMACIALLPLSFLGDLRMLPVCLFLFGGGLGAVETAINIQAVAVEERGRTPMLSNFHAFFSIGGAVGAAGFPALIALGLPPSMAIVPGQVVIGISMALAARGLLARRLTEGKTAQGLVMPSGLVWLLGLLTCFAFLAEGAVLDWGGVYLSTQPRIVPLQSGWGYSVFSFAMTAARLAGDRAILRLGRDRMLLLGGLGAALGFGFLVFAPGTLFVPAGFLLIGLGCANIVPILYTLAGRQTAMSAHAAVSAMTTMGYAGILAGPPLIGALAMGISLPAAFLLLSLLMIAIAASFCLAR</sequence>
<evidence type="ECO:0000256" key="3">
    <source>
        <dbReference type="ARBA" id="ARBA00022989"/>
    </source>
</evidence>
<dbReference type="PANTHER" id="PTHR23514:SF13">
    <property type="entry name" value="INNER MEMBRANE PROTEIN YBJJ"/>
    <property type="match status" value="1"/>
</dbReference>
<dbReference type="PANTHER" id="PTHR23514">
    <property type="entry name" value="BYPASS OF STOP CODON PROTEIN 6"/>
    <property type="match status" value="1"/>
</dbReference>
<dbReference type="InterPro" id="IPR051788">
    <property type="entry name" value="MFS_Transporter"/>
</dbReference>
<feature type="transmembrane region" description="Helical" evidence="5">
    <location>
        <begin position="262"/>
        <end position="282"/>
    </location>
</feature>
<keyword evidence="4 5" id="KW-0472">Membrane</keyword>
<evidence type="ECO:0000256" key="2">
    <source>
        <dbReference type="ARBA" id="ARBA00022692"/>
    </source>
</evidence>
<dbReference type="Gene3D" id="1.20.1250.20">
    <property type="entry name" value="MFS general substrate transporter like domains"/>
    <property type="match status" value="2"/>
</dbReference>
<dbReference type="InterPro" id="IPR011701">
    <property type="entry name" value="MFS"/>
</dbReference>
<evidence type="ECO:0000256" key="5">
    <source>
        <dbReference type="SAM" id="Phobius"/>
    </source>
</evidence>
<dbReference type="GO" id="GO:0022857">
    <property type="term" value="F:transmembrane transporter activity"/>
    <property type="evidence" value="ECO:0007669"/>
    <property type="project" value="InterPro"/>
</dbReference>
<keyword evidence="2 5" id="KW-0812">Transmembrane</keyword>